<organism evidence="2 3">
    <name type="scientific">Ensete ventricosum</name>
    <name type="common">Abyssinian banana</name>
    <name type="synonym">Musa ensete</name>
    <dbReference type="NCBI Taxonomy" id="4639"/>
    <lineage>
        <taxon>Eukaryota</taxon>
        <taxon>Viridiplantae</taxon>
        <taxon>Streptophyta</taxon>
        <taxon>Embryophyta</taxon>
        <taxon>Tracheophyta</taxon>
        <taxon>Spermatophyta</taxon>
        <taxon>Magnoliopsida</taxon>
        <taxon>Liliopsida</taxon>
        <taxon>Zingiberales</taxon>
        <taxon>Musaceae</taxon>
        <taxon>Ensete</taxon>
    </lineage>
</organism>
<evidence type="ECO:0000256" key="1">
    <source>
        <dbReference type="SAM" id="MobiDB-lite"/>
    </source>
</evidence>
<dbReference type="EMBL" id="AMZH03016061">
    <property type="protein sequence ID" value="RRT45077.1"/>
    <property type="molecule type" value="Genomic_DNA"/>
</dbReference>
<evidence type="ECO:0000313" key="3">
    <source>
        <dbReference type="Proteomes" id="UP000287651"/>
    </source>
</evidence>
<evidence type="ECO:0000313" key="2">
    <source>
        <dbReference type="EMBL" id="RRT45077.1"/>
    </source>
</evidence>
<accession>A0A426XZV5</accession>
<dbReference type="Proteomes" id="UP000287651">
    <property type="component" value="Unassembled WGS sequence"/>
</dbReference>
<proteinExistence type="predicted"/>
<name>A0A426XZV5_ENSVE</name>
<reference evidence="2 3" key="1">
    <citation type="journal article" date="2014" name="Agronomy (Basel)">
        <title>A Draft Genome Sequence for Ensete ventricosum, the Drought-Tolerant Tree Against Hunger.</title>
        <authorList>
            <person name="Harrison J."/>
            <person name="Moore K.A."/>
            <person name="Paszkiewicz K."/>
            <person name="Jones T."/>
            <person name="Grant M."/>
            <person name="Ambacheew D."/>
            <person name="Muzemil S."/>
            <person name="Studholme D.J."/>
        </authorList>
    </citation>
    <scope>NUCLEOTIDE SEQUENCE [LARGE SCALE GENOMIC DNA]</scope>
</reference>
<protein>
    <submittedName>
        <fullName evidence="2">Uncharacterized protein</fullName>
    </submittedName>
</protein>
<comment type="caution">
    <text evidence="2">The sequence shown here is derived from an EMBL/GenBank/DDBJ whole genome shotgun (WGS) entry which is preliminary data.</text>
</comment>
<dbReference type="AlphaFoldDB" id="A0A426XZV5"/>
<feature type="region of interest" description="Disordered" evidence="1">
    <location>
        <begin position="1"/>
        <end position="56"/>
    </location>
</feature>
<sequence length="104" mass="11604">MARSRGGEALARLPEQHSPLRRRPPVAVEGDDGREREQARTADDGRRGVRRGEVQGAGGSVWADFSRRASAPVHRRVRESLLSSDAVFKQVNRAIDLIFSWVFP</sequence>
<gene>
    <name evidence="2" type="ORF">B296_00051353</name>
</gene>
<feature type="compositionally biased region" description="Basic and acidic residues" evidence="1">
    <location>
        <begin position="31"/>
        <end position="53"/>
    </location>
</feature>